<dbReference type="InterPro" id="IPR050469">
    <property type="entry name" value="Diguanylate_Cyclase"/>
</dbReference>
<dbReference type="InterPro" id="IPR000014">
    <property type="entry name" value="PAS"/>
</dbReference>
<name>A0ABQ6FDF0_9RHOO</name>
<feature type="domain" description="GGDEF" evidence="6">
    <location>
        <begin position="370"/>
        <end position="505"/>
    </location>
</feature>
<proteinExistence type="predicted"/>
<keyword evidence="4" id="KW-1133">Transmembrane helix</keyword>
<dbReference type="RefSeq" id="WP_284188825.1">
    <property type="nucleotide sequence ID" value="NZ_BSPX01000054.1"/>
</dbReference>
<dbReference type="NCBIfam" id="TIGR00254">
    <property type="entry name" value="GGDEF"/>
    <property type="match status" value="1"/>
</dbReference>
<feature type="coiled-coil region" evidence="3">
    <location>
        <begin position="312"/>
        <end position="342"/>
    </location>
</feature>
<keyword evidence="4" id="KW-0472">Membrane</keyword>
<dbReference type="Pfam" id="PF00990">
    <property type="entry name" value="GGDEF"/>
    <property type="match status" value="1"/>
</dbReference>
<evidence type="ECO:0000256" key="1">
    <source>
        <dbReference type="ARBA" id="ARBA00012528"/>
    </source>
</evidence>
<evidence type="ECO:0000259" key="5">
    <source>
        <dbReference type="PROSITE" id="PS50112"/>
    </source>
</evidence>
<comment type="catalytic activity">
    <reaction evidence="2">
        <text>2 GTP = 3',3'-c-di-GMP + 2 diphosphate</text>
        <dbReference type="Rhea" id="RHEA:24898"/>
        <dbReference type="ChEBI" id="CHEBI:33019"/>
        <dbReference type="ChEBI" id="CHEBI:37565"/>
        <dbReference type="ChEBI" id="CHEBI:58805"/>
        <dbReference type="EC" id="2.7.7.65"/>
    </reaction>
</comment>
<comment type="caution">
    <text evidence="7">The sequence shown here is derived from an EMBL/GenBank/DDBJ whole genome shotgun (WGS) entry which is preliminary data.</text>
</comment>
<dbReference type="Proteomes" id="UP001157167">
    <property type="component" value="Unassembled WGS sequence"/>
</dbReference>
<dbReference type="Pfam" id="PF08448">
    <property type="entry name" value="PAS_4"/>
    <property type="match status" value="1"/>
</dbReference>
<accession>A0ABQ6FDF0</accession>
<dbReference type="Gene3D" id="3.30.450.20">
    <property type="entry name" value="PAS domain"/>
    <property type="match status" value="1"/>
</dbReference>
<dbReference type="InterPro" id="IPR029787">
    <property type="entry name" value="Nucleotide_cyclase"/>
</dbReference>
<dbReference type="PANTHER" id="PTHR45138">
    <property type="entry name" value="REGULATORY COMPONENTS OF SENSORY TRANSDUCTION SYSTEM"/>
    <property type="match status" value="1"/>
</dbReference>
<keyword evidence="4" id="KW-0812">Transmembrane</keyword>
<dbReference type="PROSITE" id="PS50887">
    <property type="entry name" value="GGDEF"/>
    <property type="match status" value="1"/>
</dbReference>
<dbReference type="PROSITE" id="PS50112">
    <property type="entry name" value="PAS"/>
    <property type="match status" value="1"/>
</dbReference>
<evidence type="ECO:0000256" key="3">
    <source>
        <dbReference type="SAM" id="Coils"/>
    </source>
</evidence>
<dbReference type="EMBL" id="BSPX01000054">
    <property type="protein sequence ID" value="GLT23635.1"/>
    <property type="molecule type" value="Genomic_DNA"/>
</dbReference>
<dbReference type="NCBIfam" id="TIGR00229">
    <property type="entry name" value="sensory_box"/>
    <property type="match status" value="1"/>
</dbReference>
<feature type="transmembrane region" description="Helical" evidence="4">
    <location>
        <begin position="149"/>
        <end position="173"/>
    </location>
</feature>
<evidence type="ECO:0000256" key="4">
    <source>
        <dbReference type="SAM" id="Phobius"/>
    </source>
</evidence>
<dbReference type="InterPro" id="IPR035965">
    <property type="entry name" value="PAS-like_dom_sf"/>
</dbReference>
<evidence type="ECO:0000259" key="6">
    <source>
        <dbReference type="PROSITE" id="PS50887"/>
    </source>
</evidence>
<evidence type="ECO:0000313" key="8">
    <source>
        <dbReference type="Proteomes" id="UP001157167"/>
    </source>
</evidence>
<dbReference type="CDD" id="cd00130">
    <property type="entry name" value="PAS"/>
    <property type="match status" value="1"/>
</dbReference>
<dbReference type="SUPFAM" id="SSF55073">
    <property type="entry name" value="Nucleotide cyclase"/>
    <property type="match status" value="1"/>
</dbReference>
<dbReference type="SUPFAM" id="SSF55785">
    <property type="entry name" value="PYP-like sensor domain (PAS domain)"/>
    <property type="match status" value="1"/>
</dbReference>
<keyword evidence="3" id="KW-0175">Coiled coil</keyword>
<organism evidence="7 8">
    <name type="scientific">Zoogloea oryzae</name>
    <dbReference type="NCBI Taxonomy" id="310767"/>
    <lineage>
        <taxon>Bacteria</taxon>
        <taxon>Pseudomonadati</taxon>
        <taxon>Pseudomonadota</taxon>
        <taxon>Betaproteobacteria</taxon>
        <taxon>Rhodocyclales</taxon>
        <taxon>Zoogloeaceae</taxon>
        <taxon>Zoogloea</taxon>
    </lineage>
</organism>
<dbReference type="InterPro" id="IPR043128">
    <property type="entry name" value="Rev_trsase/Diguanyl_cyclase"/>
</dbReference>
<dbReference type="PANTHER" id="PTHR45138:SF9">
    <property type="entry name" value="DIGUANYLATE CYCLASE DGCM-RELATED"/>
    <property type="match status" value="1"/>
</dbReference>
<dbReference type="CDD" id="cd01949">
    <property type="entry name" value="GGDEF"/>
    <property type="match status" value="1"/>
</dbReference>
<evidence type="ECO:0000256" key="2">
    <source>
        <dbReference type="ARBA" id="ARBA00034247"/>
    </source>
</evidence>
<dbReference type="InterPro" id="IPR000160">
    <property type="entry name" value="GGDEF_dom"/>
</dbReference>
<keyword evidence="8" id="KW-1185">Reference proteome</keyword>
<dbReference type="InterPro" id="IPR013656">
    <property type="entry name" value="PAS_4"/>
</dbReference>
<dbReference type="SMART" id="SM00267">
    <property type="entry name" value="GGDEF"/>
    <property type="match status" value="1"/>
</dbReference>
<dbReference type="EC" id="2.7.7.65" evidence="1"/>
<feature type="domain" description="PAS" evidence="5">
    <location>
        <begin position="186"/>
        <end position="236"/>
    </location>
</feature>
<sequence>MRLHFPTLNPVARISLGLVALLVSLLMAADLAFGLIPDRTALARQVRQQISESLAVQAATLLQSGDTRTLQSTLDSVIQRNTEVRSLAVRQQGGVIIAVAGEHGTWWHPPEDGSSTLTQVRVPVLADNKPWGEVELAFKPVLPETFGEWATYPTVVAMLTISVGGFLAFYLYLRRVLEYLDPAKAIPDRVRTAFDTLAEGVLVLDKQGRVVLANKAFRHFHPSAQEDMTGRAVTELTWLVEGFHVTPEHPYPWVTAMERRSNSGDQTLELARPGEEEPLRAIVGCSPILDGHGRLRGCLVNFSDVTMLHRINDQLLGTLVDLEASKEEIRRQNEELHRLATRDPMTGCLNRRAFFGAADPLYEQLKAEGEEVCCIMSDIDHFKSFNDRYGHAVGDQVIKSVAKCLGTDLREVDMLCRYGGEEFCIMLPGATPEQAVEVAERLRLAIETNAGAAVRDIPGIRITSSFGVASIRGGAKDPAELIDQADNALYQSKQTGRNRVSLWAGERSVGGDAEVPELAHH</sequence>
<protein>
    <recommendedName>
        <fullName evidence="1">diguanylate cyclase</fullName>
        <ecNumber evidence="1">2.7.7.65</ecNumber>
    </recommendedName>
</protein>
<gene>
    <name evidence="7" type="ORF">GCM10007933_31020</name>
</gene>
<dbReference type="Gene3D" id="3.30.70.270">
    <property type="match status" value="1"/>
</dbReference>
<evidence type="ECO:0000313" key="7">
    <source>
        <dbReference type="EMBL" id="GLT23635.1"/>
    </source>
</evidence>
<reference evidence="8" key="1">
    <citation type="journal article" date="2019" name="Int. J. Syst. Evol. Microbiol.">
        <title>The Global Catalogue of Microorganisms (GCM) 10K type strain sequencing project: providing services to taxonomists for standard genome sequencing and annotation.</title>
        <authorList>
            <consortium name="The Broad Institute Genomics Platform"/>
            <consortium name="The Broad Institute Genome Sequencing Center for Infectious Disease"/>
            <person name="Wu L."/>
            <person name="Ma J."/>
        </authorList>
    </citation>
    <scope>NUCLEOTIDE SEQUENCE [LARGE SCALE GENOMIC DNA]</scope>
    <source>
        <strain evidence="8">NBRC 102407</strain>
    </source>
</reference>